<dbReference type="HOGENOM" id="CLU_2234580_0_0_0"/>
<dbReference type="RefSeq" id="WP_013627297.1">
    <property type="nucleotide sequence ID" value="NC_015174.1"/>
</dbReference>
<gene>
    <name evidence="2" type="ordered locus">Plabr_0938</name>
</gene>
<accession>F0SJ17</accession>
<dbReference type="Proteomes" id="UP000006860">
    <property type="component" value="Chromosome"/>
</dbReference>
<dbReference type="STRING" id="756272.Plabr_0938"/>
<dbReference type="AlphaFoldDB" id="F0SJ17"/>
<dbReference type="KEGG" id="pbs:Plabr_0938"/>
<feature type="region of interest" description="Disordered" evidence="1">
    <location>
        <begin position="84"/>
        <end position="105"/>
    </location>
</feature>
<evidence type="ECO:0000313" key="3">
    <source>
        <dbReference type="Proteomes" id="UP000006860"/>
    </source>
</evidence>
<name>F0SJ17_RUBBR</name>
<sequence length="105" mass="11670">MSHETTIRVVLTDGTEHRFSMETPVDNGPDYSVGSKLQRLLSMSSLAFAVDDELLIIPMQQVKSLHITPIEGKLPETVVANVRRLPKDGEPETLELTKAQRKESA</sequence>
<keyword evidence="3" id="KW-1185">Reference proteome</keyword>
<organism evidence="2 3">
    <name type="scientific">Rubinisphaera brasiliensis (strain ATCC 49424 / DSM 5305 / JCM 21570 / IAM 15109 / NBRC 103401 / IFAM 1448)</name>
    <name type="common">Planctomyces brasiliensis</name>
    <dbReference type="NCBI Taxonomy" id="756272"/>
    <lineage>
        <taxon>Bacteria</taxon>
        <taxon>Pseudomonadati</taxon>
        <taxon>Planctomycetota</taxon>
        <taxon>Planctomycetia</taxon>
        <taxon>Planctomycetales</taxon>
        <taxon>Planctomycetaceae</taxon>
        <taxon>Rubinisphaera</taxon>
    </lineage>
</organism>
<proteinExistence type="predicted"/>
<evidence type="ECO:0000313" key="2">
    <source>
        <dbReference type="EMBL" id="ADY58559.1"/>
    </source>
</evidence>
<protein>
    <submittedName>
        <fullName evidence="2">Uncharacterized protein</fullName>
    </submittedName>
</protein>
<dbReference type="EMBL" id="CP002546">
    <property type="protein sequence ID" value="ADY58559.1"/>
    <property type="molecule type" value="Genomic_DNA"/>
</dbReference>
<reference evidence="3" key="1">
    <citation type="submission" date="2011-02" db="EMBL/GenBank/DDBJ databases">
        <title>The complete genome of Planctomyces brasiliensis DSM 5305.</title>
        <authorList>
            <person name="Lucas S."/>
            <person name="Copeland A."/>
            <person name="Lapidus A."/>
            <person name="Bruce D."/>
            <person name="Goodwin L."/>
            <person name="Pitluck S."/>
            <person name="Kyrpides N."/>
            <person name="Mavromatis K."/>
            <person name="Pagani I."/>
            <person name="Ivanova N."/>
            <person name="Ovchinnikova G."/>
            <person name="Lu M."/>
            <person name="Detter J.C."/>
            <person name="Han C."/>
            <person name="Land M."/>
            <person name="Hauser L."/>
            <person name="Markowitz V."/>
            <person name="Cheng J.-F."/>
            <person name="Hugenholtz P."/>
            <person name="Woyke T."/>
            <person name="Wu D."/>
            <person name="Tindall B."/>
            <person name="Pomrenke H.G."/>
            <person name="Brambilla E."/>
            <person name="Klenk H.-P."/>
            <person name="Eisen J.A."/>
        </authorList>
    </citation>
    <scope>NUCLEOTIDE SEQUENCE [LARGE SCALE GENOMIC DNA]</scope>
    <source>
        <strain evidence="3">ATCC 49424 / DSM 5305 / JCM 21570 / NBRC 103401 / IFAM 1448</strain>
    </source>
</reference>
<evidence type="ECO:0000256" key="1">
    <source>
        <dbReference type="SAM" id="MobiDB-lite"/>
    </source>
</evidence>